<dbReference type="EMBL" id="JACDUR010000012">
    <property type="protein sequence ID" value="MBA2897574.1"/>
    <property type="molecule type" value="Genomic_DNA"/>
</dbReference>
<dbReference type="InterPro" id="IPR027417">
    <property type="entry name" value="P-loop_NTPase"/>
</dbReference>
<dbReference type="GO" id="GO:0005524">
    <property type="term" value="F:ATP binding"/>
    <property type="evidence" value="ECO:0007669"/>
    <property type="project" value="InterPro"/>
</dbReference>
<evidence type="ECO:0000259" key="2">
    <source>
        <dbReference type="SMART" id="SM00382"/>
    </source>
</evidence>
<name>A0A7W0CUF9_9ACTN</name>
<dbReference type="PANTHER" id="PTHR23070">
    <property type="entry name" value="BCS1 AAA-TYPE ATPASE"/>
    <property type="match status" value="1"/>
</dbReference>
<organism evidence="3 4">
    <name type="scientific">Nonomuraea soli</name>
    <dbReference type="NCBI Taxonomy" id="1032476"/>
    <lineage>
        <taxon>Bacteria</taxon>
        <taxon>Bacillati</taxon>
        <taxon>Actinomycetota</taxon>
        <taxon>Actinomycetes</taxon>
        <taxon>Streptosporangiales</taxon>
        <taxon>Streptosporangiaceae</taxon>
        <taxon>Nonomuraea</taxon>
    </lineage>
</organism>
<dbReference type="Pfam" id="PF00004">
    <property type="entry name" value="AAA"/>
    <property type="match status" value="1"/>
</dbReference>
<dbReference type="SUPFAM" id="SSF52540">
    <property type="entry name" value="P-loop containing nucleoside triphosphate hydrolases"/>
    <property type="match status" value="1"/>
</dbReference>
<evidence type="ECO:0000313" key="4">
    <source>
        <dbReference type="Proteomes" id="UP000530928"/>
    </source>
</evidence>
<comment type="similarity">
    <text evidence="1">Belongs to the AAA ATPase family. BCS1 subfamily.</text>
</comment>
<dbReference type="RefSeq" id="WP_181616274.1">
    <property type="nucleotide sequence ID" value="NZ_BAABAM010000014.1"/>
</dbReference>
<evidence type="ECO:0000313" key="3">
    <source>
        <dbReference type="EMBL" id="MBA2897574.1"/>
    </source>
</evidence>
<protein>
    <recommendedName>
        <fullName evidence="2">AAA+ ATPase domain-containing protein</fullName>
    </recommendedName>
</protein>
<dbReference type="InterPro" id="IPR050747">
    <property type="entry name" value="Mitochondrial_chaperone_BCS1"/>
</dbReference>
<keyword evidence="4" id="KW-1185">Reference proteome</keyword>
<sequence>MGTPHELGKSLNISTSYTTDPDEALAALQTDAVTTGRLPHAVRRSLDDLPPEANLDPPDGVEIGTARDDHKLVRLSAGDGWLALSIRENDGNASLTVTAATPELAAKVVQDVLGEIPEIDHGPDRVPMGFWYHSTDSGAHRSVRPITALSWEEIRGNYSAPAAGAFARLMSHQPGSSSGRLILLHGPPGTGKTTALRTLAREWRSWCQVDNVLDPDELFLRTGYLMEVTLGEEAENKGRWRLLLLEDCDELIRGEAKAASGQALSRLLNLTDGLLGHGRDVIVAITTNEDLARLHPAVARPGRCLAQIEVGPLGGEETARWLAANGMPDDAVTAPATLAELIAVRDGQGLDGERTAHSPGMYL</sequence>
<dbReference type="SMART" id="SM00382">
    <property type="entry name" value="AAA"/>
    <property type="match status" value="1"/>
</dbReference>
<dbReference type="InterPro" id="IPR003959">
    <property type="entry name" value="ATPase_AAA_core"/>
</dbReference>
<gene>
    <name evidence="3" type="ORF">HNR30_008976</name>
</gene>
<evidence type="ECO:0000256" key="1">
    <source>
        <dbReference type="ARBA" id="ARBA00007448"/>
    </source>
</evidence>
<accession>A0A7W0CUF9</accession>
<dbReference type="Proteomes" id="UP000530928">
    <property type="component" value="Unassembled WGS sequence"/>
</dbReference>
<comment type="caution">
    <text evidence="3">The sequence shown here is derived from an EMBL/GenBank/DDBJ whole genome shotgun (WGS) entry which is preliminary data.</text>
</comment>
<reference evidence="3 4" key="1">
    <citation type="submission" date="2020-07" db="EMBL/GenBank/DDBJ databases">
        <title>Genomic Encyclopedia of Type Strains, Phase IV (KMG-IV): sequencing the most valuable type-strain genomes for metagenomic binning, comparative biology and taxonomic classification.</title>
        <authorList>
            <person name="Goeker M."/>
        </authorList>
    </citation>
    <scope>NUCLEOTIDE SEQUENCE [LARGE SCALE GENOMIC DNA]</scope>
    <source>
        <strain evidence="3 4">DSM 45533</strain>
    </source>
</reference>
<feature type="domain" description="AAA+ ATPase" evidence="2">
    <location>
        <begin position="178"/>
        <end position="315"/>
    </location>
</feature>
<proteinExistence type="inferred from homology"/>
<dbReference type="InterPro" id="IPR045969">
    <property type="entry name" value="DUF5925"/>
</dbReference>
<dbReference type="Gene3D" id="3.40.50.300">
    <property type="entry name" value="P-loop containing nucleotide triphosphate hydrolases"/>
    <property type="match status" value="1"/>
</dbReference>
<dbReference type="AlphaFoldDB" id="A0A7W0CUF9"/>
<dbReference type="Pfam" id="PF19347">
    <property type="entry name" value="DUF5925"/>
    <property type="match status" value="1"/>
</dbReference>
<dbReference type="InterPro" id="IPR003593">
    <property type="entry name" value="AAA+_ATPase"/>
</dbReference>
<dbReference type="GO" id="GO:0016887">
    <property type="term" value="F:ATP hydrolysis activity"/>
    <property type="evidence" value="ECO:0007669"/>
    <property type="project" value="InterPro"/>
</dbReference>